<name>A0A8B6G1X1_MYTGA</name>
<reference evidence="1" key="1">
    <citation type="submission" date="2018-11" db="EMBL/GenBank/DDBJ databases">
        <authorList>
            <person name="Alioto T."/>
            <person name="Alioto T."/>
        </authorList>
    </citation>
    <scope>NUCLEOTIDE SEQUENCE</scope>
</reference>
<sequence>MSLPAPTNDAFSLRSYGDKLESYVRGLESLCQTPEMYGSHQVAACQSTERCKKCNGIHHTSICKGKEVIPGVTPQPTIQQSAINVVETSNETTVMYLSHQSHDILLKTTTAPVVNNDQEVECNILFDEGAQPSFIL</sequence>
<organism evidence="1 2">
    <name type="scientific">Mytilus galloprovincialis</name>
    <name type="common">Mediterranean mussel</name>
    <dbReference type="NCBI Taxonomy" id="29158"/>
    <lineage>
        <taxon>Eukaryota</taxon>
        <taxon>Metazoa</taxon>
        <taxon>Spiralia</taxon>
        <taxon>Lophotrochozoa</taxon>
        <taxon>Mollusca</taxon>
        <taxon>Bivalvia</taxon>
        <taxon>Autobranchia</taxon>
        <taxon>Pteriomorphia</taxon>
        <taxon>Mytilida</taxon>
        <taxon>Mytiloidea</taxon>
        <taxon>Mytilidae</taxon>
        <taxon>Mytilinae</taxon>
        <taxon>Mytilus</taxon>
    </lineage>
</organism>
<evidence type="ECO:0008006" key="3">
    <source>
        <dbReference type="Google" id="ProtNLM"/>
    </source>
</evidence>
<dbReference type="AlphaFoldDB" id="A0A8B6G1X1"/>
<protein>
    <recommendedName>
        <fullName evidence="3">Peptidase aspartic putative domain-containing protein</fullName>
    </recommendedName>
</protein>
<accession>A0A8B6G1X1</accession>
<evidence type="ECO:0000313" key="2">
    <source>
        <dbReference type="Proteomes" id="UP000596742"/>
    </source>
</evidence>
<comment type="caution">
    <text evidence="1">The sequence shown here is derived from an EMBL/GenBank/DDBJ whole genome shotgun (WGS) entry which is preliminary data.</text>
</comment>
<evidence type="ECO:0000313" key="1">
    <source>
        <dbReference type="EMBL" id="VDI57549.1"/>
    </source>
</evidence>
<dbReference type="OrthoDB" id="6155266at2759"/>
<gene>
    <name evidence="1" type="ORF">MGAL_10B050902</name>
</gene>
<dbReference type="EMBL" id="UYJE01007742">
    <property type="protein sequence ID" value="VDI57549.1"/>
    <property type="molecule type" value="Genomic_DNA"/>
</dbReference>
<keyword evidence="2" id="KW-1185">Reference proteome</keyword>
<dbReference type="Proteomes" id="UP000596742">
    <property type="component" value="Unassembled WGS sequence"/>
</dbReference>
<proteinExistence type="predicted"/>